<name>A0AAV9ZXG3_9AGAR</name>
<dbReference type="AlphaFoldDB" id="A0AAV9ZXG3"/>
<evidence type="ECO:0000313" key="3">
    <source>
        <dbReference type="Proteomes" id="UP001362999"/>
    </source>
</evidence>
<feature type="compositionally biased region" description="Basic and acidic residues" evidence="1">
    <location>
        <begin position="178"/>
        <end position="201"/>
    </location>
</feature>
<feature type="compositionally biased region" description="Pro residues" evidence="1">
    <location>
        <begin position="276"/>
        <end position="285"/>
    </location>
</feature>
<accession>A0AAV9ZXG3</accession>
<keyword evidence="3" id="KW-1185">Reference proteome</keyword>
<dbReference type="EMBL" id="JAWWNJ010000101">
    <property type="protein sequence ID" value="KAK6995761.1"/>
    <property type="molecule type" value="Genomic_DNA"/>
</dbReference>
<sequence length="299" mass="32355">MSKGRRVSAVVGTGGGDERKKEPPRTPPSVSRTSTSPYLVQSRAISPRLFRRHTRPSLLAPLPPNAHTSALSLAHACARRLSLDDTPVARSSLFFPPLPSISRLVNSLLSRTPSRRTHAPPMRLARMTQPDAVPSPTRGVVSSRLLVALGRRSSRGKEGNVGDGKIPRVRGDAGGAGGREDEVRGVSAGERDRGHRGRGERTPSPAMADNDISSRSCLSSPLSPSRKHARARVPRPPLRLSARSFYPRSSPAPASDPRHVFPRLCDARLPPFLPPLFPPLSPPAPTLTRYRRPASNAFR</sequence>
<evidence type="ECO:0000256" key="1">
    <source>
        <dbReference type="SAM" id="MobiDB-lite"/>
    </source>
</evidence>
<proteinExistence type="predicted"/>
<evidence type="ECO:0000313" key="2">
    <source>
        <dbReference type="EMBL" id="KAK6995761.1"/>
    </source>
</evidence>
<comment type="caution">
    <text evidence="2">The sequence shown here is derived from an EMBL/GenBank/DDBJ whole genome shotgun (WGS) entry which is preliminary data.</text>
</comment>
<feature type="region of interest" description="Disordered" evidence="1">
    <location>
        <begin position="1"/>
        <end position="36"/>
    </location>
</feature>
<organism evidence="2 3">
    <name type="scientific">Favolaschia claudopus</name>
    <dbReference type="NCBI Taxonomy" id="2862362"/>
    <lineage>
        <taxon>Eukaryota</taxon>
        <taxon>Fungi</taxon>
        <taxon>Dikarya</taxon>
        <taxon>Basidiomycota</taxon>
        <taxon>Agaricomycotina</taxon>
        <taxon>Agaricomycetes</taxon>
        <taxon>Agaricomycetidae</taxon>
        <taxon>Agaricales</taxon>
        <taxon>Marasmiineae</taxon>
        <taxon>Mycenaceae</taxon>
        <taxon>Favolaschia</taxon>
    </lineage>
</organism>
<gene>
    <name evidence="2" type="ORF">R3P38DRAFT_107817</name>
</gene>
<feature type="compositionally biased region" description="Low complexity" evidence="1">
    <location>
        <begin position="238"/>
        <end position="255"/>
    </location>
</feature>
<protein>
    <submittedName>
        <fullName evidence="2">Uncharacterized protein</fullName>
    </submittedName>
</protein>
<feature type="region of interest" description="Disordered" evidence="1">
    <location>
        <begin position="276"/>
        <end position="299"/>
    </location>
</feature>
<feature type="compositionally biased region" description="Low complexity" evidence="1">
    <location>
        <begin position="213"/>
        <end position="224"/>
    </location>
</feature>
<reference evidence="2 3" key="1">
    <citation type="journal article" date="2024" name="J Genomics">
        <title>Draft genome sequencing and assembly of Favolaschia claudopus CIRM-BRFM 2984 isolated from oak limbs.</title>
        <authorList>
            <person name="Navarro D."/>
            <person name="Drula E."/>
            <person name="Chaduli D."/>
            <person name="Cazenave R."/>
            <person name="Ahrendt S."/>
            <person name="Wang J."/>
            <person name="Lipzen A."/>
            <person name="Daum C."/>
            <person name="Barry K."/>
            <person name="Grigoriev I.V."/>
            <person name="Favel A."/>
            <person name="Rosso M.N."/>
            <person name="Martin F."/>
        </authorList>
    </citation>
    <scope>NUCLEOTIDE SEQUENCE [LARGE SCALE GENOMIC DNA]</scope>
    <source>
        <strain evidence="2 3">CIRM-BRFM 2984</strain>
    </source>
</reference>
<dbReference type="Proteomes" id="UP001362999">
    <property type="component" value="Unassembled WGS sequence"/>
</dbReference>
<feature type="region of interest" description="Disordered" evidence="1">
    <location>
        <begin position="151"/>
        <end position="258"/>
    </location>
</feature>
<feature type="compositionally biased region" description="Basic and acidic residues" evidence="1">
    <location>
        <begin position="155"/>
        <end position="171"/>
    </location>
</feature>